<dbReference type="PANTHER" id="PTHR41386:SF1">
    <property type="entry name" value="MEMBRANE PROTEIN"/>
    <property type="match status" value="1"/>
</dbReference>
<organism evidence="2 3">
    <name type="scientific">Roseococcus suduntuyensis</name>
    <dbReference type="NCBI Taxonomy" id="455361"/>
    <lineage>
        <taxon>Bacteria</taxon>
        <taxon>Pseudomonadati</taxon>
        <taxon>Pseudomonadota</taxon>
        <taxon>Alphaproteobacteria</taxon>
        <taxon>Acetobacterales</taxon>
        <taxon>Roseomonadaceae</taxon>
        <taxon>Roseococcus</taxon>
    </lineage>
</organism>
<dbReference type="PANTHER" id="PTHR41386">
    <property type="entry name" value="INTEGRAL MEMBRANE PROTEIN-RELATED"/>
    <property type="match status" value="1"/>
</dbReference>
<dbReference type="AlphaFoldDB" id="A0A840A3U7"/>
<dbReference type="Proteomes" id="UP000553193">
    <property type="component" value="Unassembled WGS sequence"/>
</dbReference>
<keyword evidence="1" id="KW-0472">Membrane</keyword>
<evidence type="ECO:0000313" key="3">
    <source>
        <dbReference type="Proteomes" id="UP000553193"/>
    </source>
</evidence>
<comment type="caution">
    <text evidence="2">The sequence shown here is derived from an EMBL/GenBank/DDBJ whole genome shotgun (WGS) entry which is preliminary data.</text>
</comment>
<keyword evidence="1" id="KW-0812">Transmembrane</keyword>
<dbReference type="RefSeq" id="WP_184381556.1">
    <property type="nucleotide sequence ID" value="NZ_JACIDJ010000001.1"/>
</dbReference>
<evidence type="ECO:0000313" key="2">
    <source>
        <dbReference type="EMBL" id="MBB3896578.1"/>
    </source>
</evidence>
<dbReference type="InterPro" id="IPR010406">
    <property type="entry name" value="DUF1003"/>
</dbReference>
<evidence type="ECO:0000256" key="1">
    <source>
        <dbReference type="SAM" id="Phobius"/>
    </source>
</evidence>
<protein>
    <submittedName>
        <fullName evidence="2">Putative membrane protein</fullName>
    </submittedName>
</protein>
<keyword evidence="3" id="KW-1185">Reference proteome</keyword>
<feature type="transmembrane region" description="Helical" evidence="1">
    <location>
        <begin position="41"/>
        <end position="68"/>
    </location>
</feature>
<accession>A0A840A3U7</accession>
<reference evidence="2 3" key="1">
    <citation type="submission" date="2020-08" db="EMBL/GenBank/DDBJ databases">
        <title>Genomic Encyclopedia of Type Strains, Phase IV (KMG-IV): sequencing the most valuable type-strain genomes for metagenomic binning, comparative biology and taxonomic classification.</title>
        <authorList>
            <person name="Goeker M."/>
        </authorList>
    </citation>
    <scope>NUCLEOTIDE SEQUENCE [LARGE SCALE GENOMIC DNA]</scope>
    <source>
        <strain evidence="2 3">DSM 19979</strain>
    </source>
</reference>
<gene>
    <name evidence="2" type="ORF">GGQ83_000004</name>
</gene>
<sequence length="164" mass="18701">MTAHRIKLSAEDQSRLDELRQERPAQLTHPSRRRAGRAQRIADALTALIGSWHFIIIQSVLLALWIAGNVIAYANAWDPYPFILLNLLLSFQAAYTAPIIMMSQNRQAELDRRHAEHDYRVNVKAELEIEALHAKLDALREQEILRLLHLVERLSGAGEAEAPR</sequence>
<proteinExistence type="predicted"/>
<dbReference type="EMBL" id="JACIDJ010000001">
    <property type="protein sequence ID" value="MBB3896578.1"/>
    <property type="molecule type" value="Genomic_DNA"/>
</dbReference>
<keyword evidence="1" id="KW-1133">Transmembrane helix</keyword>
<dbReference type="Pfam" id="PF06210">
    <property type="entry name" value="DUF1003"/>
    <property type="match status" value="1"/>
</dbReference>
<feature type="transmembrane region" description="Helical" evidence="1">
    <location>
        <begin position="80"/>
        <end position="103"/>
    </location>
</feature>
<name>A0A840A3U7_9PROT</name>